<dbReference type="GO" id="GO:0016208">
    <property type="term" value="F:AMP binding"/>
    <property type="evidence" value="ECO:0007669"/>
    <property type="project" value="TreeGrafter"/>
</dbReference>
<keyword evidence="6" id="KW-0808">Transferase</keyword>
<evidence type="ECO:0000313" key="15">
    <source>
        <dbReference type="EMBL" id="CAF4960053.1"/>
    </source>
</evidence>
<evidence type="ECO:0000313" key="16">
    <source>
        <dbReference type="Proteomes" id="UP000663838"/>
    </source>
</evidence>
<evidence type="ECO:0000256" key="8">
    <source>
        <dbReference type="ARBA" id="ARBA00022741"/>
    </source>
</evidence>
<comment type="caution">
    <text evidence="15">The sequence shown here is derived from an EMBL/GenBank/DDBJ whole genome shotgun (WGS) entry which is preliminary data.</text>
</comment>
<dbReference type="InterPro" id="IPR000023">
    <property type="entry name" value="Phosphofructokinase_dom"/>
</dbReference>
<keyword evidence="12" id="KW-0324">Glycolysis</keyword>
<evidence type="ECO:0000256" key="1">
    <source>
        <dbReference type="ARBA" id="ARBA00001946"/>
    </source>
</evidence>
<accession>A0A821YJP0</accession>
<comment type="pathway">
    <text evidence="3">Carbohydrate degradation; glycolysis; D-glyceraldehyde 3-phosphate and glycerone phosphate from D-glucose: step 3/4.</text>
</comment>
<keyword evidence="9" id="KW-0418">Kinase</keyword>
<dbReference type="GO" id="GO:0030388">
    <property type="term" value="P:fructose 1,6-bisphosphate metabolic process"/>
    <property type="evidence" value="ECO:0007669"/>
    <property type="project" value="TreeGrafter"/>
</dbReference>
<dbReference type="EC" id="2.7.1.11" evidence="4"/>
<evidence type="ECO:0000256" key="9">
    <source>
        <dbReference type="ARBA" id="ARBA00022777"/>
    </source>
</evidence>
<dbReference type="Proteomes" id="UP000663838">
    <property type="component" value="Unassembled WGS sequence"/>
</dbReference>
<evidence type="ECO:0000259" key="14">
    <source>
        <dbReference type="Pfam" id="PF00365"/>
    </source>
</evidence>
<keyword evidence="8" id="KW-0547">Nucleotide-binding</keyword>
<dbReference type="InterPro" id="IPR035966">
    <property type="entry name" value="PKF_sf"/>
</dbReference>
<dbReference type="GO" id="GO:0048029">
    <property type="term" value="F:monosaccharide binding"/>
    <property type="evidence" value="ECO:0007669"/>
    <property type="project" value="TreeGrafter"/>
</dbReference>
<dbReference type="PANTHER" id="PTHR13697">
    <property type="entry name" value="PHOSPHOFRUCTOKINASE"/>
    <property type="match status" value="1"/>
</dbReference>
<dbReference type="GO" id="GO:0046872">
    <property type="term" value="F:metal ion binding"/>
    <property type="evidence" value="ECO:0007669"/>
    <property type="project" value="UniProtKB-KW"/>
</dbReference>
<evidence type="ECO:0000256" key="12">
    <source>
        <dbReference type="ARBA" id="ARBA00023152"/>
    </source>
</evidence>
<dbReference type="PRINTS" id="PR00476">
    <property type="entry name" value="PHFRCTKINASE"/>
</dbReference>
<dbReference type="GO" id="GO:0070095">
    <property type="term" value="F:fructose-6-phosphate binding"/>
    <property type="evidence" value="ECO:0007669"/>
    <property type="project" value="TreeGrafter"/>
</dbReference>
<dbReference type="Gene3D" id="3.40.50.450">
    <property type="match status" value="1"/>
</dbReference>
<evidence type="ECO:0000256" key="4">
    <source>
        <dbReference type="ARBA" id="ARBA00012055"/>
    </source>
</evidence>
<feature type="non-terminal residue" evidence="15">
    <location>
        <position position="1"/>
    </location>
</feature>
<dbReference type="EMBL" id="CAJOBS010016653">
    <property type="protein sequence ID" value="CAF4960053.1"/>
    <property type="molecule type" value="Genomic_DNA"/>
</dbReference>
<comment type="cofactor">
    <cofactor evidence="1">
        <name>Mg(2+)</name>
        <dbReference type="ChEBI" id="CHEBI:18420"/>
    </cofactor>
</comment>
<keyword evidence="11" id="KW-0460">Magnesium</keyword>
<reference evidence="15" key="1">
    <citation type="submission" date="2021-02" db="EMBL/GenBank/DDBJ databases">
        <authorList>
            <person name="Nowell W R."/>
        </authorList>
    </citation>
    <scope>NUCLEOTIDE SEQUENCE</scope>
</reference>
<evidence type="ECO:0000256" key="7">
    <source>
        <dbReference type="ARBA" id="ARBA00022723"/>
    </source>
</evidence>
<evidence type="ECO:0000256" key="10">
    <source>
        <dbReference type="ARBA" id="ARBA00022840"/>
    </source>
</evidence>
<dbReference type="PANTHER" id="PTHR13697:SF4">
    <property type="entry name" value="ATP-DEPENDENT 6-PHOSPHOFRUCTOKINASE"/>
    <property type="match status" value="1"/>
</dbReference>
<organism evidence="15 16">
    <name type="scientific">Rotaria socialis</name>
    <dbReference type="NCBI Taxonomy" id="392032"/>
    <lineage>
        <taxon>Eukaryota</taxon>
        <taxon>Metazoa</taxon>
        <taxon>Spiralia</taxon>
        <taxon>Gnathifera</taxon>
        <taxon>Rotifera</taxon>
        <taxon>Eurotatoria</taxon>
        <taxon>Bdelloidea</taxon>
        <taxon>Philodinida</taxon>
        <taxon>Philodinidae</taxon>
        <taxon>Rotaria</taxon>
    </lineage>
</organism>
<dbReference type="InterPro" id="IPR022953">
    <property type="entry name" value="ATP_PFK"/>
</dbReference>
<dbReference type="GO" id="GO:0003872">
    <property type="term" value="F:6-phosphofructokinase activity"/>
    <property type="evidence" value="ECO:0007669"/>
    <property type="project" value="UniProtKB-EC"/>
</dbReference>
<evidence type="ECO:0000256" key="11">
    <source>
        <dbReference type="ARBA" id="ARBA00022842"/>
    </source>
</evidence>
<proteinExistence type="predicted"/>
<dbReference type="GO" id="GO:0006002">
    <property type="term" value="P:fructose 6-phosphate metabolic process"/>
    <property type="evidence" value="ECO:0007669"/>
    <property type="project" value="InterPro"/>
</dbReference>
<dbReference type="UniPathway" id="UPA00109">
    <property type="reaction ID" value="UER00182"/>
</dbReference>
<name>A0A821YJP0_9BILA</name>
<keyword evidence="7" id="KW-0479">Metal-binding</keyword>
<dbReference type="GO" id="GO:0042802">
    <property type="term" value="F:identical protein binding"/>
    <property type="evidence" value="ECO:0007669"/>
    <property type="project" value="TreeGrafter"/>
</dbReference>
<evidence type="ECO:0000256" key="13">
    <source>
        <dbReference type="ARBA" id="ARBA00048070"/>
    </source>
</evidence>
<sequence>EVTQENASTYKHLNIVGLVGSIDNDFCGTDMTIGADSALHRIMEAIDCITTTASR</sequence>
<dbReference type="Pfam" id="PF00365">
    <property type="entry name" value="PFK"/>
    <property type="match status" value="1"/>
</dbReference>
<dbReference type="SUPFAM" id="SSF53784">
    <property type="entry name" value="Phosphofructokinase"/>
    <property type="match status" value="1"/>
</dbReference>
<protein>
    <recommendedName>
        <fullName evidence="4">6-phosphofructokinase</fullName>
        <ecNumber evidence="4">2.7.1.11</ecNumber>
    </recommendedName>
</protein>
<dbReference type="GO" id="GO:0061621">
    <property type="term" value="P:canonical glycolysis"/>
    <property type="evidence" value="ECO:0007669"/>
    <property type="project" value="TreeGrafter"/>
</dbReference>
<gene>
    <name evidence="15" type="ORF">TOA249_LOCUS34210</name>
</gene>
<evidence type="ECO:0000256" key="3">
    <source>
        <dbReference type="ARBA" id="ARBA00004679"/>
    </source>
</evidence>
<feature type="domain" description="Phosphofructokinase" evidence="14">
    <location>
        <begin position="10"/>
        <end position="54"/>
    </location>
</feature>
<dbReference type="GO" id="GO:0005524">
    <property type="term" value="F:ATP binding"/>
    <property type="evidence" value="ECO:0007669"/>
    <property type="project" value="UniProtKB-KW"/>
</dbReference>
<keyword evidence="5" id="KW-0963">Cytoplasm</keyword>
<comment type="subcellular location">
    <subcellularLocation>
        <location evidence="2">Cytoplasm</location>
    </subcellularLocation>
</comment>
<evidence type="ECO:0000256" key="2">
    <source>
        <dbReference type="ARBA" id="ARBA00004496"/>
    </source>
</evidence>
<dbReference type="AlphaFoldDB" id="A0A821YJP0"/>
<evidence type="ECO:0000256" key="6">
    <source>
        <dbReference type="ARBA" id="ARBA00022679"/>
    </source>
</evidence>
<keyword evidence="10" id="KW-0067">ATP-binding</keyword>
<comment type="catalytic activity">
    <reaction evidence="13">
        <text>beta-D-fructose 6-phosphate + ATP = beta-D-fructose 1,6-bisphosphate + ADP + H(+)</text>
        <dbReference type="Rhea" id="RHEA:16109"/>
        <dbReference type="ChEBI" id="CHEBI:15378"/>
        <dbReference type="ChEBI" id="CHEBI:30616"/>
        <dbReference type="ChEBI" id="CHEBI:32966"/>
        <dbReference type="ChEBI" id="CHEBI:57634"/>
        <dbReference type="ChEBI" id="CHEBI:456216"/>
        <dbReference type="EC" id="2.7.1.11"/>
    </reaction>
</comment>
<dbReference type="GO" id="GO:0005945">
    <property type="term" value="C:6-phosphofructokinase complex"/>
    <property type="evidence" value="ECO:0007669"/>
    <property type="project" value="TreeGrafter"/>
</dbReference>
<evidence type="ECO:0000256" key="5">
    <source>
        <dbReference type="ARBA" id="ARBA00022490"/>
    </source>
</evidence>